<evidence type="ECO:0000313" key="3">
    <source>
        <dbReference type="Proteomes" id="UP001180724"/>
    </source>
</evidence>
<evidence type="ECO:0000313" key="2">
    <source>
        <dbReference type="EMBL" id="MDT0615567.1"/>
    </source>
</evidence>
<dbReference type="Proteomes" id="UP001180724">
    <property type="component" value="Unassembled WGS sequence"/>
</dbReference>
<dbReference type="RefSeq" id="WP_311583150.1">
    <property type="nucleotide sequence ID" value="NZ_JAVRFH010000065.1"/>
</dbReference>
<keyword evidence="3" id="KW-1185">Reference proteome</keyword>
<comment type="caution">
    <text evidence="2">The sequence shown here is derived from an EMBL/GenBank/DDBJ whole genome shotgun (WGS) entry which is preliminary data.</text>
</comment>
<protein>
    <submittedName>
        <fullName evidence="2">Uncharacterized protein</fullName>
    </submittedName>
</protein>
<feature type="compositionally biased region" description="Low complexity" evidence="1">
    <location>
        <begin position="242"/>
        <end position="252"/>
    </location>
</feature>
<organism evidence="2 3">
    <name type="scientific">Streptomyces lancefieldiae</name>
    <dbReference type="NCBI Taxonomy" id="3075520"/>
    <lineage>
        <taxon>Bacteria</taxon>
        <taxon>Bacillati</taxon>
        <taxon>Actinomycetota</taxon>
        <taxon>Actinomycetes</taxon>
        <taxon>Kitasatosporales</taxon>
        <taxon>Streptomycetaceae</taxon>
        <taxon>Streptomyces</taxon>
    </lineage>
</organism>
<sequence length="252" mass="27146">MTTPPDGLLFDVAAPPTPVERLLLLADQYVQHNDMLDRLLRASPQSEPDTHVASAQRLAFATNTAIKAITDERLFASHELSDAVSRLQQLAFLSDASTEHRLPTARMLTALAPEATMGCADSLASEIRRRRWSTTDAPVHQLDPTQRTALWEIACGNVVATSSLGRQYVHYRDARVLIGTLRSLEAKDLVERVPHSAPSAYVGGPLQDRLRLTSAGTTALASTICLPPAARSPLAATPPPSATSAQTAARSR</sequence>
<dbReference type="EMBL" id="JAVRFH010000065">
    <property type="protein sequence ID" value="MDT0615567.1"/>
    <property type="molecule type" value="Genomic_DNA"/>
</dbReference>
<reference evidence="2" key="1">
    <citation type="submission" date="2024-05" db="EMBL/GenBank/DDBJ databases">
        <title>30 novel species of actinomycetes from the DSMZ collection.</title>
        <authorList>
            <person name="Nouioui I."/>
        </authorList>
    </citation>
    <scope>NUCLEOTIDE SEQUENCE</scope>
    <source>
        <strain evidence="2">DSM 40712</strain>
    </source>
</reference>
<evidence type="ECO:0000256" key="1">
    <source>
        <dbReference type="SAM" id="MobiDB-lite"/>
    </source>
</evidence>
<name>A0ABU3AZE0_9ACTN</name>
<feature type="region of interest" description="Disordered" evidence="1">
    <location>
        <begin position="230"/>
        <end position="252"/>
    </location>
</feature>
<accession>A0ABU3AZE0</accession>
<proteinExistence type="predicted"/>
<gene>
    <name evidence="2" type="ORF">RM812_36060</name>
</gene>